<accession>A0A0F9FRU1</accession>
<reference evidence="1" key="1">
    <citation type="journal article" date="2015" name="Nature">
        <title>Complex archaea that bridge the gap between prokaryotes and eukaryotes.</title>
        <authorList>
            <person name="Spang A."/>
            <person name="Saw J.H."/>
            <person name="Jorgensen S.L."/>
            <person name="Zaremba-Niedzwiedzka K."/>
            <person name="Martijn J."/>
            <person name="Lind A.E."/>
            <person name="van Eijk R."/>
            <person name="Schleper C."/>
            <person name="Guy L."/>
            <person name="Ettema T.J."/>
        </authorList>
    </citation>
    <scope>NUCLEOTIDE SEQUENCE</scope>
</reference>
<evidence type="ECO:0000313" key="1">
    <source>
        <dbReference type="EMBL" id="KKL88898.1"/>
    </source>
</evidence>
<organism evidence="1">
    <name type="scientific">marine sediment metagenome</name>
    <dbReference type="NCBI Taxonomy" id="412755"/>
    <lineage>
        <taxon>unclassified sequences</taxon>
        <taxon>metagenomes</taxon>
        <taxon>ecological metagenomes</taxon>
    </lineage>
</organism>
<sequence length="270" mass="31722">MAKIDVRCPKCNKWDNIEIPDDITKQSTKGLLTVHVTSGMICEHSFIVYLDKNLVVRDCFVADFRIELSESSDVQENSILEADDIKTDLIKLNLSEKLMAYVLKAIFLGQKVLIISDGQFLDTHIMNFFSHIFKDSFEFNLNIISEENYMKTKKDYKEYIVLKKREIIRDKSKIISSKKIDITKSIAQKFFKEVDVNSSLIILRNEIHKAYEFSKSIMELFKEFKEESLTSKKIIDHVEGKYHERIPVFYLKFLFELIKTYFKVQIPKIS</sequence>
<protein>
    <submittedName>
        <fullName evidence="1">Uncharacterized protein</fullName>
    </submittedName>
</protein>
<comment type="caution">
    <text evidence="1">The sequence shown here is derived from an EMBL/GenBank/DDBJ whole genome shotgun (WGS) entry which is preliminary data.</text>
</comment>
<dbReference type="AlphaFoldDB" id="A0A0F9FRU1"/>
<dbReference type="EMBL" id="LAZR01020433">
    <property type="protein sequence ID" value="KKL88898.1"/>
    <property type="molecule type" value="Genomic_DNA"/>
</dbReference>
<name>A0A0F9FRU1_9ZZZZ</name>
<gene>
    <name evidence="1" type="ORF">LCGC14_1920100</name>
</gene>
<proteinExistence type="predicted"/>